<feature type="transmembrane region" description="Helical" evidence="1">
    <location>
        <begin position="216"/>
        <end position="236"/>
    </location>
</feature>
<feature type="transmembrane region" description="Helical" evidence="1">
    <location>
        <begin position="256"/>
        <end position="278"/>
    </location>
</feature>
<feature type="transmembrane region" description="Helical" evidence="1">
    <location>
        <begin position="81"/>
        <end position="99"/>
    </location>
</feature>
<name>A0ABV8A4G5_9DEIO</name>
<keyword evidence="1" id="KW-0472">Membrane</keyword>
<accession>A0ABV8A4G5</accession>
<keyword evidence="4" id="KW-1185">Reference proteome</keyword>
<comment type="caution">
    <text evidence="3">The sequence shown here is derived from an EMBL/GenBank/DDBJ whole genome shotgun (WGS) entry which is preliminary data.</text>
</comment>
<evidence type="ECO:0000259" key="2">
    <source>
        <dbReference type="Pfam" id="PF06724"/>
    </source>
</evidence>
<keyword evidence="1" id="KW-0812">Transmembrane</keyword>
<evidence type="ECO:0000313" key="3">
    <source>
        <dbReference type="EMBL" id="MFC3860589.1"/>
    </source>
</evidence>
<protein>
    <submittedName>
        <fullName evidence="3">DUF1206 domain-containing protein</fullName>
    </submittedName>
</protein>
<feature type="transmembrane region" description="Helical" evidence="1">
    <location>
        <begin position="166"/>
        <end position="187"/>
    </location>
</feature>
<dbReference type="InterPro" id="IPR009597">
    <property type="entry name" value="DUF1206"/>
</dbReference>
<feature type="transmembrane region" description="Helical" evidence="1">
    <location>
        <begin position="43"/>
        <end position="61"/>
    </location>
</feature>
<evidence type="ECO:0000256" key="1">
    <source>
        <dbReference type="SAM" id="Phobius"/>
    </source>
</evidence>
<organism evidence="3 4">
    <name type="scientific">Deinococcus antarcticus</name>
    <dbReference type="NCBI Taxonomy" id="1298767"/>
    <lineage>
        <taxon>Bacteria</taxon>
        <taxon>Thermotogati</taxon>
        <taxon>Deinococcota</taxon>
        <taxon>Deinococci</taxon>
        <taxon>Deinococcales</taxon>
        <taxon>Deinococcaceae</taxon>
        <taxon>Deinococcus</taxon>
    </lineage>
</organism>
<proteinExistence type="predicted"/>
<feature type="domain" description="DUF1206" evidence="2">
    <location>
        <begin position="119"/>
        <end position="187"/>
    </location>
</feature>
<feature type="domain" description="DUF1206" evidence="2">
    <location>
        <begin position="36"/>
        <end position="103"/>
    </location>
</feature>
<dbReference type="Proteomes" id="UP001595748">
    <property type="component" value="Unassembled WGS sequence"/>
</dbReference>
<keyword evidence="1" id="KW-1133">Transmembrane helix</keyword>
<reference evidence="4" key="1">
    <citation type="journal article" date="2019" name="Int. J. Syst. Evol. Microbiol.">
        <title>The Global Catalogue of Microorganisms (GCM) 10K type strain sequencing project: providing services to taxonomists for standard genome sequencing and annotation.</title>
        <authorList>
            <consortium name="The Broad Institute Genomics Platform"/>
            <consortium name="The Broad Institute Genome Sequencing Center for Infectious Disease"/>
            <person name="Wu L."/>
            <person name="Ma J."/>
        </authorList>
    </citation>
    <scope>NUCLEOTIDE SEQUENCE [LARGE SCALE GENOMIC DNA]</scope>
    <source>
        <strain evidence="4">CCTCC AB 2013263</strain>
    </source>
</reference>
<sequence length="289" mass="30133">MNKVKNLGQQAEATLEGAARAATHQAAPQLEALARFGYASKGVVYGTIGLLALSLALGRRGAATDAQGALLHLQDLPGGGLLLWLLVLGLIGYALWQLIRAALDPEQQGADGKGLAKRLGYLVSGLGNLGVALFAAKLAMQGSAARNASSEQDTVRQILSWPGGQLLLGLVGLALLGVAGNSIYSAYGAKFMKRMAFTDIGARFSEQLKKIGQVGLSARGVIMGIIGASLLVAAFRDRAGSVLGSSEVLTWLGYQPAGKLLLGVVALGTVCYGLWCFVQARYRRIRVEG</sequence>
<feature type="transmembrane region" description="Helical" evidence="1">
    <location>
        <begin position="119"/>
        <end position="140"/>
    </location>
</feature>
<dbReference type="Pfam" id="PF06724">
    <property type="entry name" value="DUF1206"/>
    <property type="match status" value="3"/>
</dbReference>
<feature type="domain" description="DUF1206" evidence="2">
    <location>
        <begin position="214"/>
        <end position="283"/>
    </location>
</feature>
<dbReference type="EMBL" id="JBHRZF010000081">
    <property type="protein sequence ID" value="MFC3860589.1"/>
    <property type="molecule type" value="Genomic_DNA"/>
</dbReference>
<dbReference type="RefSeq" id="WP_380076729.1">
    <property type="nucleotide sequence ID" value="NZ_JBHRZF010000081.1"/>
</dbReference>
<gene>
    <name evidence="3" type="ORF">ACFOPQ_07400</name>
</gene>
<evidence type="ECO:0000313" key="4">
    <source>
        <dbReference type="Proteomes" id="UP001595748"/>
    </source>
</evidence>